<dbReference type="PROSITE" id="PS00678">
    <property type="entry name" value="WD_REPEATS_1"/>
    <property type="match status" value="2"/>
</dbReference>
<dbReference type="SUPFAM" id="SSF82171">
    <property type="entry name" value="DPP6 N-terminal domain-like"/>
    <property type="match status" value="1"/>
</dbReference>
<accession>I0HFE5</accession>
<dbReference type="PANTHER" id="PTHR19848">
    <property type="entry name" value="WD40 REPEAT PROTEIN"/>
    <property type="match status" value="1"/>
</dbReference>
<dbReference type="Gene3D" id="2.130.10.10">
    <property type="entry name" value="YVTN repeat-like/Quinoprotein amine dehydrogenase"/>
    <property type="match status" value="4"/>
</dbReference>
<keyword evidence="1 3" id="KW-0853">WD repeat</keyword>
<dbReference type="SMART" id="SM00320">
    <property type="entry name" value="WD40"/>
    <property type="match status" value="12"/>
</dbReference>
<dbReference type="SMART" id="SM00255">
    <property type="entry name" value="TIR"/>
    <property type="match status" value="1"/>
</dbReference>
<keyword evidence="5" id="KW-0472">Membrane</keyword>
<evidence type="ECO:0000313" key="8">
    <source>
        <dbReference type="Proteomes" id="UP000007882"/>
    </source>
</evidence>
<dbReference type="eggNOG" id="COG2319">
    <property type="taxonomic scope" value="Bacteria"/>
</dbReference>
<evidence type="ECO:0000259" key="6">
    <source>
        <dbReference type="PROSITE" id="PS50104"/>
    </source>
</evidence>
<dbReference type="AlphaFoldDB" id="I0HFE5"/>
<evidence type="ECO:0000256" key="1">
    <source>
        <dbReference type="ARBA" id="ARBA00022574"/>
    </source>
</evidence>
<feature type="repeat" description="WD" evidence="3">
    <location>
        <begin position="1029"/>
        <end position="1070"/>
    </location>
</feature>
<dbReference type="PATRIC" id="fig|512565.3.peg.6514"/>
<evidence type="ECO:0000313" key="7">
    <source>
        <dbReference type="EMBL" id="BAL91732.1"/>
    </source>
</evidence>
<dbReference type="SUPFAM" id="SSF50978">
    <property type="entry name" value="WD40 repeat-like"/>
    <property type="match status" value="1"/>
</dbReference>
<feature type="compositionally biased region" description="Low complexity" evidence="4">
    <location>
        <begin position="248"/>
        <end position="264"/>
    </location>
</feature>
<keyword evidence="8" id="KW-1185">Reference proteome</keyword>
<gene>
    <name evidence="7" type="ordered locus">AMIS_65120</name>
</gene>
<dbReference type="InterPro" id="IPR001680">
    <property type="entry name" value="WD40_rpt"/>
</dbReference>
<feature type="compositionally biased region" description="Low complexity" evidence="4">
    <location>
        <begin position="271"/>
        <end position="283"/>
    </location>
</feature>
<feature type="repeat" description="WD" evidence="3">
    <location>
        <begin position="578"/>
        <end position="612"/>
    </location>
</feature>
<feature type="repeat" description="WD" evidence="3">
    <location>
        <begin position="753"/>
        <end position="784"/>
    </location>
</feature>
<sequence>MPFDGFISYSHAADGRLAPAVQRGLHRLAKPWHRRRALWIFRDQTGLAVTPKLWTSIQEAIDGSKHFVLLASPEAAGSPWVNREIEHWLATKSADRILPVVTDGVWDWDPAARDFTAGSTAVPDALRGVFAEEPLYLDLRWARDDLHLSLQHIRFRDAIAQLAAPMHGVSKDELEGEDVRQHRRARRLSAAAAAALVALTLVTSLTGLVAVRNADRASAAATEARTQQREASEQRDTAARATEESQRQQRNARAQEQRAQAATTETRRQEALASRQQTLAATAAAEAERQQALAEDASAEVRLQQALAEEAAAEAKREQADAARYRRAAAQEKAGAERERANAARQQNLAEDAAAEAERQKADAERQAANARRQRELANQATARAQEQERVAEHHRELARQAEAERKEQEKLAREAAEEARRQRAAAEAQQRLMINQRLLDRARAMIGDDPKKALMLGVAALRLKDDEQTREQLGHLTMATNYAGAISDVADVAVIGTRLAATSGADRTISLWDTRDPAKPVRLTRLPAPSTGAEISLEAGPGQTLAVFDGGPEATLWDLSQPSDPVRAEKLTDPAGITAVTFSPDGHTVATSSADRSTVLWDVTGAEPARLATLPKAYPLVFGPDGRTALTSGDAVTVWDLTDPAAPAQRATISVGWGDPVADAKIAFHPKLPIVAVQGPSGYVYLWDLIDPAKPRQGASERAVRGDTDLTTLGFSPDGNMLAFGDSDGRTAVWSFDYDNEWPTMLAQVADLTARGGPVRAMTFSPDSRTLTTAGDRRTATIWYLKGRYAPEPITTIPGPFPARVMGLAFGPDNRTLVAANRDGTGTTWDLTDPAAPVSHAVTLRTGKVEGMTLSEDGRTLVVVGADNVVTVLDTTRPAEPVPLSEFADPGASPADLVWAMALSADGRTLAVGHGKGKMTLWDLTDRKQPAKLTELPLRDMLSSIAFTPDGRAMAVGEGSNVSMWDVTDRAAPVRLTSIPLADYIGYHANSLEFSADGRTMAAATTDTGTVVLWDVADLSQPRRIATLTGHVGYALSASLSPDGRTLTTAGMDNSVMLWDISDPSTPVRYAMIKGPQTQTFYTALSPDGRTVAAAGHYALPTKNVTLWDVTVPRELAADPARSACALGGRGLNADEWARYVPELPYRATC</sequence>
<evidence type="ECO:0000256" key="5">
    <source>
        <dbReference type="SAM" id="Phobius"/>
    </source>
</evidence>
<dbReference type="InterPro" id="IPR036322">
    <property type="entry name" value="WD40_repeat_dom_sf"/>
</dbReference>
<reference evidence="7 8" key="1">
    <citation type="submission" date="2012-02" db="EMBL/GenBank/DDBJ databases">
        <title>Complete genome sequence of Actinoplanes missouriensis 431 (= NBRC 102363).</title>
        <authorList>
            <person name="Ohnishi Y."/>
            <person name="Ishikawa J."/>
            <person name="Sekine M."/>
            <person name="Hosoyama A."/>
            <person name="Harada T."/>
            <person name="Narita H."/>
            <person name="Hata T."/>
            <person name="Konno Y."/>
            <person name="Tutikane K."/>
            <person name="Fujita N."/>
            <person name="Horinouchi S."/>
            <person name="Hayakawa M."/>
        </authorList>
    </citation>
    <scope>NUCLEOTIDE SEQUENCE [LARGE SCALE GENOMIC DNA]</scope>
    <source>
        <strain evidence="8">ATCC 14538 / DSM 43046 / CBS 188.64 / JCM 3121 / NBRC 102363 / NCIMB 12654 / NRRL B-3342 / UNCC 431</strain>
    </source>
</reference>
<dbReference type="RefSeq" id="WP_014446617.1">
    <property type="nucleotide sequence ID" value="NC_017093.1"/>
</dbReference>
<feature type="compositionally biased region" description="Basic and acidic residues" evidence="4">
    <location>
        <begin position="386"/>
        <end position="422"/>
    </location>
</feature>
<dbReference type="EMBL" id="AP012319">
    <property type="protein sequence ID" value="BAL91732.1"/>
    <property type="molecule type" value="Genomic_DNA"/>
</dbReference>
<dbReference type="SUPFAM" id="SSF52200">
    <property type="entry name" value="Toll/Interleukin receptor TIR domain"/>
    <property type="match status" value="1"/>
</dbReference>
<evidence type="ECO:0000256" key="3">
    <source>
        <dbReference type="PROSITE-ProRule" id="PRU00221"/>
    </source>
</evidence>
<dbReference type="Proteomes" id="UP000007882">
    <property type="component" value="Chromosome"/>
</dbReference>
<feature type="compositionally biased region" description="Basic and acidic residues" evidence="4">
    <location>
        <begin position="226"/>
        <end position="247"/>
    </location>
</feature>
<name>I0HFE5_ACTM4</name>
<dbReference type="InterPro" id="IPR000157">
    <property type="entry name" value="TIR_dom"/>
</dbReference>
<dbReference type="InterPro" id="IPR019775">
    <property type="entry name" value="WD40_repeat_CS"/>
</dbReference>
<dbReference type="InterPro" id="IPR035897">
    <property type="entry name" value="Toll_tir_struct_dom_sf"/>
</dbReference>
<dbReference type="KEGG" id="ams:AMIS_65120"/>
<dbReference type="InterPro" id="IPR015943">
    <property type="entry name" value="WD40/YVTN_repeat-like_dom_sf"/>
</dbReference>
<protein>
    <recommendedName>
        <fullName evidence="6">TIR domain-containing protein</fullName>
    </recommendedName>
</protein>
<keyword evidence="5" id="KW-0812">Transmembrane</keyword>
<keyword evidence="2" id="KW-0677">Repeat</keyword>
<evidence type="ECO:0000256" key="4">
    <source>
        <dbReference type="SAM" id="MobiDB-lite"/>
    </source>
</evidence>
<feature type="region of interest" description="Disordered" evidence="4">
    <location>
        <begin position="220"/>
        <end position="283"/>
    </location>
</feature>
<dbReference type="Pfam" id="PF13676">
    <property type="entry name" value="TIR_2"/>
    <property type="match status" value="1"/>
</dbReference>
<dbReference type="PROSITE" id="PS50082">
    <property type="entry name" value="WD_REPEATS_2"/>
    <property type="match status" value="5"/>
</dbReference>
<dbReference type="Pfam" id="PF00400">
    <property type="entry name" value="WD40"/>
    <property type="match status" value="5"/>
</dbReference>
<feature type="compositionally biased region" description="Low complexity" evidence="4">
    <location>
        <begin position="343"/>
        <end position="352"/>
    </location>
</feature>
<feature type="compositionally biased region" description="Low complexity" evidence="4">
    <location>
        <begin position="367"/>
        <end position="381"/>
    </location>
</feature>
<feature type="repeat" description="WD" evidence="3">
    <location>
        <begin position="806"/>
        <end position="840"/>
    </location>
</feature>
<dbReference type="STRING" id="512565.AMIS_65120"/>
<feature type="domain" description="TIR" evidence="6">
    <location>
        <begin position="1"/>
        <end position="126"/>
    </location>
</feature>
<feature type="repeat" description="WD" evidence="3">
    <location>
        <begin position="711"/>
        <end position="738"/>
    </location>
</feature>
<evidence type="ECO:0000256" key="2">
    <source>
        <dbReference type="ARBA" id="ARBA00022737"/>
    </source>
</evidence>
<feature type="transmembrane region" description="Helical" evidence="5">
    <location>
        <begin position="190"/>
        <end position="211"/>
    </location>
</feature>
<dbReference type="PANTHER" id="PTHR19848:SF8">
    <property type="entry name" value="F-BOX AND WD REPEAT DOMAIN CONTAINING 7"/>
    <property type="match status" value="1"/>
</dbReference>
<dbReference type="OrthoDB" id="134501at2"/>
<keyword evidence="5" id="KW-1133">Transmembrane helix</keyword>
<dbReference type="GO" id="GO:0007165">
    <property type="term" value="P:signal transduction"/>
    <property type="evidence" value="ECO:0007669"/>
    <property type="project" value="InterPro"/>
</dbReference>
<dbReference type="PROSITE" id="PS50104">
    <property type="entry name" value="TIR"/>
    <property type="match status" value="1"/>
</dbReference>
<dbReference type="PROSITE" id="PS50294">
    <property type="entry name" value="WD_REPEATS_REGION"/>
    <property type="match status" value="2"/>
</dbReference>
<organism evidence="7 8">
    <name type="scientific">Actinoplanes missouriensis (strain ATCC 14538 / DSM 43046 / CBS 188.64 / JCM 3121 / NBRC 102363 / NCIMB 12654 / NRRL B-3342 / UNCC 431)</name>
    <dbReference type="NCBI Taxonomy" id="512565"/>
    <lineage>
        <taxon>Bacteria</taxon>
        <taxon>Bacillati</taxon>
        <taxon>Actinomycetota</taxon>
        <taxon>Actinomycetes</taxon>
        <taxon>Micromonosporales</taxon>
        <taxon>Micromonosporaceae</taxon>
        <taxon>Actinoplanes</taxon>
    </lineage>
</organism>
<feature type="region of interest" description="Disordered" evidence="4">
    <location>
        <begin position="323"/>
        <end position="425"/>
    </location>
</feature>
<feature type="compositionally biased region" description="Basic and acidic residues" evidence="4">
    <location>
        <begin position="356"/>
        <end position="366"/>
    </location>
</feature>
<dbReference type="Gene3D" id="3.40.50.10140">
    <property type="entry name" value="Toll/interleukin-1 receptor homology (TIR) domain"/>
    <property type="match status" value="1"/>
</dbReference>
<dbReference type="HOGENOM" id="CLU_014301_0_0_11"/>
<proteinExistence type="predicted"/>